<evidence type="ECO:0000313" key="2">
    <source>
        <dbReference type="EMBL" id="MCL6740226.1"/>
    </source>
</evidence>
<accession>A0ABT0S7Y7</accession>
<feature type="compositionally biased region" description="Basic and acidic residues" evidence="1">
    <location>
        <begin position="103"/>
        <end position="121"/>
    </location>
</feature>
<dbReference type="RefSeq" id="WP_249914670.1">
    <property type="nucleotide sequence ID" value="NZ_JAMGBB010000001.1"/>
</dbReference>
<name>A0ABT0S7Y7_9SPHN</name>
<sequence>MNDTPEIVSARIHVAKTRAALLDTMRELQQRLQPKTLASEAWEKAKDKGADLAEDAVDAVAKRPVAVGGVIAALAMFIAREPLKKATVKFYDAMTPLFEPRSKSVALKEKRAAKPAREPAKRRTTRAASRRTAQKKTEKA</sequence>
<organism evidence="2 3">
    <name type="scientific">Sphingomonas brevis</name>
    <dbReference type="NCBI Taxonomy" id="2908206"/>
    <lineage>
        <taxon>Bacteria</taxon>
        <taxon>Pseudomonadati</taxon>
        <taxon>Pseudomonadota</taxon>
        <taxon>Alphaproteobacteria</taxon>
        <taxon>Sphingomonadales</taxon>
        <taxon>Sphingomonadaceae</taxon>
        <taxon>Sphingomonas</taxon>
    </lineage>
</organism>
<reference evidence="2" key="1">
    <citation type="submission" date="2022-05" db="EMBL/GenBank/DDBJ databases">
        <authorList>
            <person name="Jo J.-H."/>
            <person name="Im W.-T."/>
        </authorList>
    </citation>
    <scope>NUCLEOTIDE SEQUENCE</scope>
    <source>
        <strain evidence="2">RB56-2</strain>
    </source>
</reference>
<dbReference type="Pfam" id="PF12277">
    <property type="entry name" value="DUF3618"/>
    <property type="match status" value="1"/>
</dbReference>
<keyword evidence="3" id="KW-1185">Reference proteome</keyword>
<feature type="compositionally biased region" description="Basic residues" evidence="1">
    <location>
        <begin position="122"/>
        <end position="134"/>
    </location>
</feature>
<proteinExistence type="predicted"/>
<comment type="caution">
    <text evidence="2">The sequence shown here is derived from an EMBL/GenBank/DDBJ whole genome shotgun (WGS) entry which is preliminary data.</text>
</comment>
<evidence type="ECO:0000313" key="3">
    <source>
        <dbReference type="Proteomes" id="UP001165383"/>
    </source>
</evidence>
<gene>
    <name evidence="2" type="ORF">LZ518_03630</name>
</gene>
<feature type="region of interest" description="Disordered" evidence="1">
    <location>
        <begin position="103"/>
        <end position="140"/>
    </location>
</feature>
<evidence type="ECO:0000256" key="1">
    <source>
        <dbReference type="SAM" id="MobiDB-lite"/>
    </source>
</evidence>
<dbReference type="Proteomes" id="UP001165383">
    <property type="component" value="Unassembled WGS sequence"/>
</dbReference>
<protein>
    <submittedName>
        <fullName evidence="2">DUF3618 domain-containing protein</fullName>
    </submittedName>
</protein>
<dbReference type="InterPro" id="IPR022062">
    <property type="entry name" value="DUF3618"/>
</dbReference>
<dbReference type="EMBL" id="JAMGBB010000001">
    <property type="protein sequence ID" value="MCL6740226.1"/>
    <property type="molecule type" value="Genomic_DNA"/>
</dbReference>